<sequence>TIKLLYTEFYYDGHLGVRNQDLLMEPSLNQVNSPSPASQPPPPPPITPASLAQTSSQLVQHYVQRLLSIKDTMDMERDITNHEEVPGALRRTHELCEKHVPVLSIHNLCNKRARQC</sequence>
<evidence type="ECO:0000256" key="1">
    <source>
        <dbReference type="SAM" id="MobiDB-lite"/>
    </source>
</evidence>
<dbReference type="EMBL" id="JAAAJA010001071">
    <property type="protein sequence ID" value="KAG0248193.1"/>
    <property type="molecule type" value="Genomic_DNA"/>
</dbReference>
<protein>
    <submittedName>
        <fullName evidence="2">Uncharacterized protein</fullName>
    </submittedName>
</protein>
<comment type="caution">
    <text evidence="2">The sequence shown here is derived from an EMBL/GenBank/DDBJ whole genome shotgun (WGS) entry which is preliminary data.</text>
</comment>
<dbReference type="OrthoDB" id="2430203at2759"/>
<dbReference type="Proteomes" id="UP000726737">
    <property type="component" value="Unassembled WGS sequence"/>
</dbReference>
<evidence type="ECO:0000313" key="3">
    <source>
        <dbReference type="Proteomes" id="UP000726737"/>
    </source>
</evidence>
<keyword evidence="3" id="KW-1185">Reference proteome</keyword>
<name>A0A9P6TVC7_9FUNG</name>
<feature type="non-terminal residue" evidence="2">
    <location>
        <position position="1"/>
    </location>
</feature>
<feature type="region of interest" description="Disordered" evidence="1">
    <location>
        <begin position="26"/>
        <end position="54"/>
    </location>
</feature>
<gene>
    <name evidence="2" type="ORF">BG011_000368</name>
</gene>
<reference evidence="2" key="1">
    <citation type="journal article" date="2020" name="Fungal Divers.">
        <title>Resolving the Mortierellaceae phylogeny through synthesis of multi-gene phylogenetics and phylogenomics.</title>
        <authorList>
            <person name="Vandepol N."/>
            <person name="Liber J."/>
            <person name="Desiro A."/>
            <person name="Na H."/>
            <person name="Kennedy M."/>
            <person name="Barry K."/>
            <person name="Grigoriev I.V."/>
            <person name="Miller A.N."/>
            <person name="O'Donnell K."/>
            <person name="Stajich J.E."/>
            <person name="Bonito G."/>
        </authorList>
    </citation>
    <scope>NUCLEOTIDE SEQUENCE</scope>
    <source>
        <strain evidence="2">KOD948</strain>
    </source>
</reference>
<accession>A0A9P6TVC7</accession>
<dbReference type="AlphaFoldDB" id="A0A9P6TVC7"/>
<proteinExistence type="predicted"/>
<feature type="compositionally biased region" description="Pro residues" evidence="1">
    <location>
        <begin position="37"/>
        <end position="47"/>
    </location>
</feature>
<organism evidence="2 3">
    <name type="scientific">Mortierella polycephala</name>
    <dbReference type="NCBI Taxonomy" id="41804"/>
    <lineage>
        <taxon>Eukaryota</taxon>
        <taxon>Fungi</taxon>
        <taxon>Fungi incertae sedis</taxon>
        <taxon>Mucoromycota</taxon>
        <taxon>Mortierellomycotina</taxon>
        <taxon>Mortierellomycetes</taxon>
        <taxon>Mortierellales</taxon>
        <taxon>Mortierellaceae</taxon>
        <taxon>Mortierella</taxon>
    </lineage>
</organism>
<evidence type="ECO:0000313" key="2">
    <source>
        <dbReference type="EMBL" id="KAG0248193.1"/>
    </source>
</evidence>